<dbReference type="InterPro" id="IPR012337">
    <property type="entry name" value="RNaseH-like_sf"/>
</dbReference>
<dbReference type="SUPFAM" id="SSF53098">
    <property type="entry name" value="Ribonuclease H-like"/>
    <property type="match status" value="1"/>
</dbReference>
<feature type="domain" description="BED-type" evidence="6">
    <location>
        <begin position="3"/>
        <end position="57"/>
    </location>
</feature>
<evidence type="ECO:0000256" key="1">
    <source>
        <dbReference type="ARBA" id="ARBA00022723"/>
    </source>
</evidence>
<dbReference type="Pfam" id="PF04937">
    <property type="entry name" value="DUF659"/>
    <property type="match status" value="1"/>
</dbReference>
<evidence type="ECO:0000313" key="7">
    <source>
        <dbReference type="EMBL" id="KAF9610971.1"/>
    </source>
</evidence>
<dbReference type="GO" id="GO:0008270">
    <property type="term" value="F:zinc ion binding"/>
    <property type="evidence" value="ECO:0007669"/>
    <property type="project" value="UniProtKB-KW"/>
</dbReference>
<dbReference type="GO" id="GO:0003677">
    <property type="term" value="F:DNA binding"/>
    <property type="evidence" value="ECO:0007669"/>
    <property type="project" value="InterPro"/>
</dbReference>
<sequence length="584" mass="65886">MMRQRDPFWEYAEDFKGRFVCKFCQKNYPGGIARVKSHLSKLPGRDVAMCTKVPHDVHTLALDDIRSKEEYPYKRRRGLSSFTYIEENGVKIPVSPLTVSPLRPTSPTTSCPDSPPRLHQATSLAVSSTQRLHQATPLITPRFHQATPLAVSSKQDEEAVDKMVKDEKPVIKMIKDKESVDKMVAQAFMMNGININVVQSPSFISMIKAIAEYGSGYSLPSCATLSTKLLRDARTEVSEYVSAIKASWSLTGCTLMSDIWTDAKSCSFFSLIAYSPKGAVFLKSYDRADSVGDDPEDILLSTIDEIGSENVVQVIVNRVSYEEYGMDLVAERYPQIYRTKCASDGIQLLLEDIYKKVEWIQLAFDDAKLIVDYLCKYPLVLKSMQFTSRIVASPEWSSMNESKTSKANNIVQMIQSLDFWSQGKEVISALEPLISVLRLVEGEGSTAGYLYEALERVRVELKQRRSADASKYSKLLKLFDSRREGDIIHKIHAAAAFLNPSLMYDGKIKYEQPDIRDGMNYVVEHMMMVSYRDLEMQDKHAINLEKLGEHPEDINGSRRKSESIIHINGDTLKLNEVVDLVSSP</sequence>
<feature type="region of interest" description="Disordered" evidence="5">
    <location>
        <begin position="98"/>
        <end position="119"/>
    </location>
</feature>
<protein>
    <recommendedName>
        <fullName evidence="6">BED-type domain-containing protein</fullName>
    </recommendedName>
</protein>
<gene>
    <name evidence="7" type="ORF">IFM89_026251</name>
</gene>
<keyword evidence="2 4" id="KW-0863">Zinc-finger</keyword>
<keyword evidence="1" id="KW-0479">Metal-binding</keyword>
<organism evidence="7 8">
    <name type="scientific">Coptis chinensis</name>
    <dbReference type="NCBI Taxonomy" id="261450"/>
    <lineage>
        <taxon>Eukaryota</taxon>
        <taxon>Viridiplantae</taxon>
        <taxon>Streptophyta</taxon>
        <taxon>Embryophyta</taxon>
        <taxon>Tracheophyta</taxon>
        <taxon>Spermatophyta</taxon>
        <taxon>Magnoliopsida</taxon>
        <taxon>Ranunculales</taxon>
        <taxon>Ranunculaceae</taxon>
        <taxon>Coptidoideae</taxon>
        <taxon>Coptis</taxon>
    </lineage>
</organism>
<dbReference type="AlphaFoldDB" id="A0A835I5D9"/>
<evidence type="ECO:0000256" key="5">
    <source>
        <dbReference type="SAM" id="MobiDB-lite"/>
    </source>
</evidence>
<proteinExistence type="predicted"/>
<dbReference type="InterPro" id="IPR007021">
    <property type="entry name" value="DUF659"/>
</dbReference>
<keyword evidence="3" id="KW-0862">Zinc</keyword>
<evidence type="ECO:0000256" key="2">
    <source>
        <dbReference type="ARBA" id="ARBA00022771"/>
    </source>
</evidence>
<dbReference type="PROSITE" id="PS50808">
    <property type="entry name" value="ZF_BED"/>
    <property type="match status" value="1"/>
</dbReference>
<dbReference type="EMBL" id="JADFTS010000004">
    <property type="protein sequence ID" value="KAF9610971.1"/>
    <property type="molecule type" value="Genomic_DNA"/>
</dbReference>
<accession>A0A835I5D9</accession>
<evidence type="ECO:0000256" key="4">
    <source>
        <dbReference type="PROSITE-ProRule" id="PRU00027"/>
    </source>
</evidence>
<dbReference type="InterPro" id="IPR003656">
    <property type="entry name" value="Znf_BED"/>
</dbReference>
<dbReference type="PANTHER" id="PTHR32166:SF63">
    <property type="entry name" value="HAT TRANSPOSON SUPERFAMILY PROTEIN"/>
    <property type="match status" value="1"/>
</dbReference>
<evidence type="ECO:0000313" key="8">
    <source>
        <dbReference type="Proteomes" id="UP000631114"/>
    </source>
</evidence>
<comment type="caution">
    <text evidence="7">The sequence shown here is derived from an EMBL/GenBank/DDBJ whole genome shotgun (WGS) entry which is preliminary data.</text>
</comment>
<keyword evidence="8" id="KW-1185">Reference proteome</keyword>
<dbReference type="Proteomes" id="UP000631114">
    <property type="component" value="Unassembled WGS sequence"/>
</dbReference>
<evidence type="ECO:0000256" key="3">
    <source>
        <dbReference type="ARBA" id="ARBA00022833"/>
    </source>
</evidence>
<evidence type="ECO:0000259" key="6">
    <source>
        <dbReference type="PROSITE" id="PS50808"/>
    </source>
</evidence>
<dbReference type="PANTHER" id="PTHR32166">
    <property type="entry name" value="OSJNBA0013A04.12 PROTEIN"/>
    <property type="match status" value="1"/>
</dbReference>
<reference evidence="7 8" key="1">
    <citation type="submission" date="2020-10" db="EMBL/GenBank/DDBJ databases">
        <title>The Coptis chinensis genome and diversification of protoberbering-type alkaloids.</title>
        <authorList>
            <person name="Wang B."/>
            <person name="Shu S."/>
            <person name="Song C."/>
            <person name="Liu Y."/>
        </authorList>
    </citation>
    <scope>NUCLEOTIDE SEQUENCE [LARGE SCALE GENOMIC DNA]</scope>
    <source>
        <strain evidence="7">HL-2020</strain>
        <tissue evidence="7">Leaf</tissue>
    </source>
</reference>
<dbReference type="OrthoDB" id="1936364at2759"/>
<name>A0A835I5D9_9MAGN</name>